<protein>
    <recommendedName>
        <fullName evidence="9">Chloride channel protein</fullName>
    </recommendedName>
</protein>
<feature type="transmembrane region" description="Helical" evidence="9">
    <location>
        <begin position="533"/>
        <end position="553"/>
    </location>
</feature>
<feature type="transmembrane region" description="Helical" evidence="9">
    <location>
        <begin position="257"/>
        <end position="279"/>
    </location>
</feature>
<dbReference type="FunFam" id="1.10.3080.10:FF:000011">
    <property type="entry name" value="Chloride channel protein"/>
    <property type="match status" value="1"/>
</dbReference>
<keyword evidence="7 9" id="KW-0868">Chloride</keyword>
<keyword evidence="5 9" id="KW-0406">Ion transport</keyword>
<feature type="transmembrane region" description="Helical" evidence="9">
    <location>
        <begin position="299"/>
        <end position="319"/>
    </location>
</feature>
<feature type="transmembrane region" description="Helical" evidence="9">
    <location>
        <begin position="173"/>
        <end position="195"/>
    </location>
</feature>
<dbReference type="GO" id="GO:0010008">
    <property type="term" value="C:endosome membrane"/>
    <property type="evidence" value="ECO:0007669"/>
    <property type="project" value="UniProtKB-SubCell"/>
</dbReference>
<dbReference type="InterPro" id="IPR046342">
    <property type="entry name" value="CBS_dom_sf"/>
</dbReference>
<evidence type="ECO:0000256" key="5">
    <source>
        <dbReference type="ARBA" id="ARBA00023065"/>
    </source>
</evidence>
<dbReference type="Gene3D" id="3.10.580.20">
    <property type="match status" value="1"/>
</dbReference>
<dbReference type="PROSITE" id="PS51371">
    <property type="entry name" value="CBS"/>
    <property type="match status" value="1"/>
</dbReference>
<dbReference type="FunFam" id="3.90.1280.20:FF:000003">
    <property type="entry name" value="Chloride channel protein"/>
    <property type="match status" value="1"/>
</dbReference>
<keyword evidence="4 9" id="KW-1133">Transmembrane helix</keyword>
<evidence type="ECO:0000256" key="3">
    <source>
        <dbReference type="ARBA" id="ARBA00022692"/>
    </source>
</evidence>
<keyword evidence="8" id="KW-0129">CBS domain</keyword>
<evidence type="ECO:0000256" key="8">
    <source>
        <dbReference type="PROSITE-ProRule" id="PRU00703"/>
    </source>
</evidence>
<dbReference type="PANTHER" id="PTHR45711:SF6">
    <property type="entry name" value="CHLORIDE CHANNEL PROTEIN"/>
    <property type="match status" value="1"/>
</dbReference>
<dbReference type="InterPro" id="IPR001807">
    <property type="entry name" value="ClC"/>
</dbReference>
<feature type="transmembrane region" description="Helical" evidence="9">
    <location>
        <begin position="560"/>
        <end position="579"/>
    </location>
</feature>
<evidence type="ECO:0000259" key="11">
    <source>
        <dbReference type="PROSITE" id="PS51371"/>
    </source>
</evidence>
<dbReference type="GO" id="GO:0005794">
    <property type="term" value="C:Golgi apparatus"/>
    <property type="evidence" value="ECO:0007669"/>
    <property type="project" value="TreeGrafter"/>
</dbReference>
<feature type="region of interest" description="Disordered" evidence="10">
    <location>
        <begin position="1"/>
        <end position="39"/>
    </location>
</feature>
<feature type="transmembrane region" description="Helical" evidence="9">
    <location>
        <begin position="359"/>
        <end position="383"/>
    </location>
</feature>
<keyword evidence="6 9" id="KW-0472">Membrane</keyword>
<sequence>MEKAPLKGNVSSLQMNHPSSYQSVDDQVANGHPTRSVSLSSDEDMIDITTTGTVTERSIHNDELNSAHLTSIMYSGHPGGEAQSLHEACSRPASLFCVQGGVKIMGVSSGALFLVPYTVPGETDDIPGIGQYDDFHTIDWQRDIARDRMHHRHIVKKRQDSVCDLIKGAHDAWSGWVCVLLVGLFTGAVAGVIDIGASWMADLKFGICPQAFWLNREQCCWSSNETTFDDGNCSQWWTWSEVLGQSREGVGPYIISYLFYIVWALVFAALAAALVRMFAPYACGSGIPEIKTILSGFIIRGYLGKWTLIIKSVGIMLAVSSGLSLGKEGPMVHIACCIGNILSYLFPKYGRNEAKKREILSAAAAAGVSVAFGAPIGGVLFSLEEVSYYFPLKTLWRSFFCALVAAFILRSINPFGNEHSVLFYVQYNNPWIFFELVPFVGLGIMGGVIATVFIKANLQWCRYRKTSRLGQYPVTEVLGVAVITAVVAYPNPYTRMNTSQLIYLLFSHDYNRNFTDVNSAIEIAAAGPGVYRAVWLLVLALGFKLVATIFTFGFKAPCGLFIPSLCLGAILGRIVGIGMEQLAYNYPHVWVFSGECSAGVNCITPGLYAMVGAAAVLGGVTRMTVSLVVIMFELTGGVRYIVPLMAAAMASKWVGDALGRQGIYDAHIELNGYPFLDSKDEHNGSLSVLTQDSMTVDDVETVLKETEHNGYPVVVSRESQYLVGFVLRRDLNLALGNAHRTLEGICGQSLVVFTGGATAQQGGPPPLKLKKILDMAPITITDQTPMETVVDMFRKLGLRQTLVTHNGRLLGVITKKDLLRHIKQMENEDPNSVLFN</sequence>
<dbReference type="InterPro" id="IPR014743">
    <property type="entry name" value="Cl-channel_core"/>
</dbReference>
<dbReference type="SMART" id="SM00116">
    <property type="entry name" value="CBS"/>
    <property type="match status" value="2"/>
</dbReference>
<proteinExistence type="inferred from homology"/>
<dbReference type="PRINTS" id="PR00762">
    <property type="entry name" value="CLCHANNEL"/>
</dbReference>
<evidence type="ECO:0000256" key="4">
    <source>
        <dbReference type="ARBA" id="ARBA00022989"/>
    </source>
</evidence>
<feature type="transmembrane region" description="Helical" evidence="9">
    <location>
        <begin position="474"/>
        <end position="491"/>
    </location>
</feature>
<dbReference type="GO" id="GO:0005769">
    <property type="term" value="C:early endosome"/>
    <property type="evidence" value="ECO:0007669"/>
    <property type="project" value="TreeGrafter"/>
</dbReference>
<name>A0A7R9PND0_TIMGE</name>
<organism evidence="12">
    <name type="scientific">Timema genevievae</name>
    <name type="common">Walking stick</name>
    <dbReference type="NCBI Taxonomy" id="629358"/>
    <lineage>
        <taxon>Eukaryota</taxon>
        <taxon>Metazoa</taxon>
        <taxon>Ecdysozoa</taxon>
        <taxon>Arthropoda</taxon>
        <taxon>Hexapoda</taxon>
        <taxon>Insecta</taxon>
        <taxon>Pterygota</taxon>
        <taxon>Neoptera</taxon>
        <taxon>Polyneoptera</taxon>
        <taxon>Phasmatodea</taxon>
        <taxon>Timematodea</taxon>
        <taxon>Timematoidea</taxon>
        <taxon>Timematidae</taxon>
        <taxon>Timema</taxon>
    </lineage>
</organism>
<accession>A0A7R9PND0</accession>
<dbReference type="GO" id="GO:0005886">
    <property type="term" value="C:plasma membrane"/>
    <property type="evidence" value="ECO:0007669"/>
    <property type="project" value="TreeGrafter"/>
</dbReference>
<evidence type="ECO:0000256" key="1">
    <source>
        <dbReference type="ARBA" id="ARBA00004337"/>
    </source>
</evidence>
<evidence type="ECO:0000313" key="12">
    <source>
        <dbReference type="EMBL" id="CAD7600378.1"/>
    </source>
</evidence>
<reference evidence="12" key="1">
    <citation type="submission" date="2020-11" db="EMBL/GenBank/DDBJ databases">
        <authorList>
            <person name="Tran Van P."/>
        </authorList>
    </citation>
    <scope>NUCLEOTIDE SEQUENCE</scope>
</reference>
<feature type="compositionally biased region" description="Polar residues" evidence="10">
    <location>
        <begin position="9"/>
        <end position="25"/>
    </location>
</feature>
<dbReference type="Pfam" id="PF00571">
    <property type="entry name" value="CBS"/>
    <property type="match status" value="2"/>
</dbReference>
<evidence type="ECO:0000256" key="9">
    <source>
        <dbReference type="RuleBase" id="RU361221"/>
    </source>
</evidence>
<dbReference type="GO" id="GO:0005247">
    <property type="term" value="F:voltage-gated chloride channel activity"/>
    <property type="evidence" value="ECO:0007669"/>
    <property type="project" value="TreeGrafter"/>
</dbReference>
<dbReference type="Gene3D" id="3.90.1280.20">
    <property type="match status" value="1"/>
</dbReference>
<dbReference type="CDD" id="cd04591">
    <property type="entry name" value="CBS_pair_voltage-gated_CLC_euk_bac"/>
    <property type="match status" value="1"/>
</dbReference>
<dbReference type="EMBL" id="OE842527">
    <property type="protein sequence ID" value="CAD7600378.1"/>
    <property type="molecule type" value="Genomic_DNA"/>
</dbReference>
<dbReference type="AlphaFoldDB" id="A0A7R9PND0"/>
<evidence type="ECO:0000256" key="2">
    <source>
        <dbReference type="ARBA" id="ARBA00022448"/>
    </source>
</evidence>
<evidence type="ECO:0000256" key="7">
    <source>
        <dbReference type="ARBA" id="ARBA00023214"/>
    </source>
</evidence>
<dbReference type="Pfam" id="PF00654">
    <property type="entry name" value="Voltage_CLC"/>
    <property type="match status" value="1"/>
</dbReference>
<feature type="transmembrane region" description="Helical" evidence="9">
    <location>
        <begin position="432"/>
        <end position="454"/>
    </location>
</feature>
<dbReference type="CDD" id="cd03684">
    <property type="entry name" value="ClC_3_like"/>
    <property type="match status" value="1"/>
</dbReference>
<keyword evidence="2 9" id="KW-0813">Transport</keyword>
<comment type="similarity">
    <text evidence="9">Belongs to the chloride channel (TC 2.A.49) family.</text>
</comment>
<evidence type="ECO:0000256" key="10">
    <source>
        <dbReference type="SAM" id="MobiDB-lite"/>
    </source>
</evidence>
<dbReference type="SUPFAM" id="SSF54631">
    <property type="entry name" value="CBS-domain pair"/>
    <property type="match status" value="1"/>
</dbReference>
<dbReference type="PANTHER" id="PTHR45711">
    <property type="entry name" value="CHLORIDE CHANNEL PROTEIN"/>
    <property type="match status" value="1"/>
</dbReference>
<comment type="subcellular location">
    <subcellularLocation>
        <location evidence="1">Endosome membrane</location>
        <topology evidence="1">Multi-pass membrane protein</topology>
    </subcellularLocation>
    <subcellularLocation>
        <location evidence="9">Membrane</location>
        <topology evidence="9">Multi-pass membrane protein</topology>
    </subcellularLocation>
</comment>
<keyword evidence="3 9" id="KW-0812">Transmembrane</keyword>
<feature type="transmembrane region" description="Helical" evidence="9">
    <location>
        <begin position="607"/>
        <end position="632"/>
    </location>
</feature>
<gene>
    <name evidence="12" type="ORF">TGEB3V08_LOCUS7625</name>
</gene>
<dbReference type="SUPFAM" id="SSF81340">
    <property type="entry name" value="Clc chloride channel"/>
    <property type="match status" value="1"/>
</dbReference>
<dbReference type="InterPro" id="IPR000644">
    <property type="entry name" value="CBS_dom"/>
</dbReference>
<dbReference type="GO" id="GO:0008021">
    <property type="term" value="C:synaptic vesicle"/>
    <property type="evidence" value="ECO:0007669"/>
    <property type="project" value="TreeGrafter"/>
</dbReference>
<evidence type="ECO:0000256" key="6">
    <source>
        <dbReference type="ARBA" id="ARBA00023136"/>
    </source>
</evidence>
<feature type="domain" description="CBS" evidence="11">
    <location>
        <begin position="773"/>
        <end position="830"/>
    </location>
</feature>
<feature type="transmembrane region" description="Helical" evidence="9">
    <location>
        <begin position="331"/>
        <end position="347"/>
    </location>
</feature>
<dbReference type="Gene3D" id="1.10.3080.10">
    <property type="entry name" value="Clc chloride channel"/>
    <property type="match status" value="1"/>
</dbReference>